<organism evidence="7 8">
    <name type="scientific">Candidatus Dojkabacteria bacterium</name>
    <dbReference type="NCBI Taxonomy" id="2099670"/>
    <lineage>
        <taxon>Bacteria</taxon>
        <taxon>Candidatus Dojkabacteria</taxon>
    </lineage>
</organism>
<evidence type="ECO:0000256" key="2">
    <source>
        <dbReference type="ARBA" id="ARBA00022670"/>
    </source>
</evidence>
<dbReference type="InterPro" id="IPR043504">
    <property type="entry name" value="Peptidase_S1_PA_chymotrypsin"/>
</dbReference>
<dbReference type="GO" id="GO:0004252">
    <property type="term" value="F:serine-type endopeptidase activity"/>
    <property type="evidence" value="ECO:0007669"/>
    <property type="project" value="InterPro"/>
</dbReference>
<evidence type="ECO:0000256" key="5">
    <source>
        <dbReference type="SAM" id="Phobius"/>
    </source>
</evidence>
<reference evidence="7 8" key="1">
    <citation type="journal article" date="2020" name="Biotechnol. Biofuels">
        <title>New insights from the biogas microbiome by comprehensive genome-resolved metagenomics of nearly 1600 species originating from multiple anaerobic digesters.</title>
        <authorList>
            <person name="Campanaro S."/>
            <person name="Treu L."/>
            <person name="Rodriguez-R L.M."/>
            <person name="Kovalovszki A."/>
            <person name="Ziels R.M."/>
            <person name="Maus I."/>
            <person name="Zhu X."/>
            <person name="Kougias P.G."/>
            <person name="Basile A."/>
            <person name="Luo G."/>
            <person name="Schluter A."/>
            <person name="Konstantinidis K.T."/>
            <person name="Angelidaki I."/>
        </authorList>
    </citation>
    <scope>NUCLEOTIDE SEQUENCE [LARGE SCALE GENOMIC DNA]</scope>
    <source>
        <strain evidence="7">AS05jafATM_89</strain>
    </source>
</reference>
<dbReference type="SUPFAM" id="SSF50494">
    <property type="entry name" value="Trypsin-like serine proteases"/>
    <property type="match status" value="1"/>
</dbReference>
<evidence type="ECO:0000256" key="1">
    <source>
        <dbReference type="ARBA" id="ARBA00010541"/>
    </source>
</evidence>
<dbReference type="InterPro" id="IPR009003">
    <property type="entry name" value="Peptidase_S1_PA"/>
</dbReference>
<evidence type="ECO:0000256" key="4">
    <source>
        <dbReference type="SAM" id="MobiDB-lite"/>
    </source>
</evidence>
<dbReference type="InterPro" id="IPR001478">
    <property type="entry name" value="PDZ"/>
</dbReference>
<feature type="domain" description="PDZ" evidence="6">
    <location>
        <begin position="321"/>
        <end position="400"/>
    </location>
</feature>
<evidence type="ECO:0000256" key="3">
    <source>
        <dbReference type="ARBA" id="ARBA00022801"/>
    </source>
</evidence>
<dbReference type="AlphaFoldDB" id="A0A832QCB2"/>
<dbReference type="PANTHER" id="PTHR43343">
    <property type="entry name" value="PEPTIDASE S12"/>
    <property type="match status" value="1"/>
</dbReference>
<dbReference type="InterPro" id="IPR001940">
    <property type="entry name" value="Peptidase_S1C"/>
</dbReference>
<accession>A0A832QCB2</accession>
<keyword evidence="5" id="KW-0812">Transmembrane</keyword>
<dbReference type="Gene3D" id="2.40.10.10">
    <property type="entry name" value="Trypsin-like serine proteases"/>
    <property type="match status" value="2"/>
</dbReference>
<feature type="transmembrane region" description="Helical" evidence="5">
    <location>
        <begin position="48"/>
        <end position="72"/>
    </location>
</feature>
<dbReference type="InterPro" id="IPR051201">
    <property type="entry name" value="Chloro_Bact_Ser_Proteases"/>
</dbReference>
<evidence type="ECO:0000313" key="8">
    <source>
        <dbReference type="Proteomes" id="UP000576550"/>
    </source>
</evidence>
<dbReference type="GO" id="GO:0006508">
    <property type="term" value="P:proteolysis"/>
    <property type="evidence" value="ECO:0007669"/>
    <property type="project" value="UniProtKB-KW"/>
</dbReference>
<dbReference type="SMART" id="SM00228">
    <property type="entry name" value="PDZ"/>
    <property type="match status" value="1"/>
</dbReference>
<comment type="similarity">
    <text evidence="1">Belongs to the peptidase S1C family.</text>
</comment>
<proteinExistence type="inferred from homology"/>
<dbReference type="Proteomes" id="UP000576550">
    <property type="component" value="Unassembled WGS sequence"/>
</dbReference>
<dbReference type="EMBL" id="DUTP01000003">
    <property type="protein sequence ID" value="HHX99474.1"/>
    <property type="molecule type" value="Genomic_DNA"/>
</dbReference>
<dbReference type="PANTHER" id="PTHR43343:SF3">
    <property type="entry name" value="PROTEASE DO-LIKE 8, CHLOROPLASTIC"/>
    <property type="match status" value="1"/>
</dbReference>
<feature type="region of interest" description="Disordered" evidence="4">
    <location>
        <begin position="1"/>
        <end position="27"/>
    </location>
</feature>
<evidence type="ECO:0000313" key="7">
    <source>
        <dbReference type="EMBL" id="HHX99474.1"/>
    </source>
</evidence>
<dbReference type="PRINTS" id="PR00834">
    <property type="entry name" value="PROTEASES2C"/>
</dbReference>
<dbReference type="Pfam" id="PF13365">
    <property type="entry name" value="Trypsin_2"/>
    <property type="match status" value="1"/>
</dbReference>
<keyword evidence="3" id="KW-0378">Hydrolase</keyword>
<keyword evidence="5" id="KW-0472">Membrane</keyword>
<dbReference type="Pfam" id="PF13180">
    <property type="entry name" value="PDZ_2"/>
    <property type="match status" value="1"/>
</dbReference>
<sequence>MEEKKQEKKTEEEKKEAKKEVKQEEVKEIEKKEKEKVCTKNITNSLKYILLGILLYVLLIILTVSLTLHFIFKDGSTVKEYLKESSDKSDNNIELLVTEQEKNVIDIVKQSQESVVSIAVSQIALEQGQGLVDTTNKIGTGFIVDESGIVITNQHVVSDRNSDYKVVNSHGDEFVVTTILRDDISDIALLRIDKGDKELKALKLGDSDKLVVGQNVLAIGTPLGEFAGSVTTGIISGLNRTVSAGQSWFGSTIKTYEGVIQTDAAINPGNSGGPLINSQGEVIGVNFATTQGVDNISFALPINNVKNRLEEYKTHGKFIRPYLGVSYQMISAYEALYYKNVVPGALVVRVEPISPAFVAGIRKGDIITQFGEKKVDRSLAELIQQHKVGEEVEVKVTREGKDQVFKVKLGEME</sequence>
<gene>
    <name evidence="7" type="ORF">GX533_02225</name>
</gene>
<comment type="caution">
    <text evidence="7">The sequence shown here is derived from an EMBL/GenBank/DDBJ whole genome shotgun (WGS) entry which is preliminary data.</text>
</comment>
<dbReference type="InterPro" id="IPR036034">
    <property type="entry name" value="PDZ_sf"/>
</dbReference>
<protein>
    <submittedName>
        <fullName evidence="7">Trypsin-like serine protease</fullName>
    </submittedName>
</protein>
<dbReference type="SUPFAM" id="SSF50156">
    <property type="entry name" value="PDZ domain-like"/>
    <property type="match status" value="1"/>
</dbReference>
<name>A0A832QCB2_9BACT</name>
<dbReference type="Gene3D" id="2.30.42.10">
    <property type="match status" value="1"/>
</dbReference>
<keyword evidence="5" id="KW-1133">Transmembrane helix</keyword>
<keyword evidence="2 7" id="KW-0645">Protease</keyword>
<evidence type="ECO:0000259" key="6">
    <source>
        <dbReference type="SMART" id="SM00228"/>
    </source>
</evidence>